<reference evidence="3 4" key="1">
    <citation type="submission" date="2019-05" db="EMBL/GenBank/DDBJ databases">
        <title>Mikania micrantha, genome provides insights into the molecular mechanism of rapid growth.</title>
        <authorList>
            <person name="Liu B."/>
        </authorList>
    </citation>
    <scope>NUCLEOTIDE SEQUENCE [LARGE SCALE GENOMIC DNA]</scope>
    <source>
        <strain evidence="3">NLD-2019</strain>
        <tissue evidence="3">Leaf</tissue>
    </source>
</reference>
<keyword evidence="2" id="KW-1133">Transmembrane helix</keyword>
<evidence type="ECO:0000256" key="1">
    <source>
        <dbReference type="SAM" id="MobiDB-lite"/>
    </source>
</evidence>
<comment type="caution">
    <text evidence="3">The sequence shown here is derived from an EMBL/GenBank/DDBJ whole genome shotgun (WGS) entry which is preliminary data.</text>
</comment>
<organism evidence="3 4">
    <name type="scientific">Mikania micrantha</name>
    <name type="common">bitter vine</name>
    <dbReference type="NCBI Taxonomy" id="192012"/>
    <lineage>
        <taxon>Eukaryota</taxon>
        <taxon>Viridiplantae</taxon>
        <taxon>Streptophyta</taxon>
        <taxon>Embryophyta</taxon>
        <taxon>Tracheophyta</taxon>
        <taxon>Spermatophyta</taxon>
        <taxon>Magnoliopsida</taxon>
        <taxon>eudicotyledons</taxon>
        <taxon>Gunneridae</taxon>
        <taxon>Pentapetalae</taxon>
        <taxon>asterids</taxon>
        <taxon>campanulids</taxon>
        <taxon>Asterales</taxon>
        <taxon>Asteraceae</taxon>
        <taxon>Asteroideae</taxon>
        <taxon>Heliantheae alliance</taxon>
        <taxon>Eupatorieae</taxon>
        <taxon>Mikania</taxon>
    </lineage>
</organism>
<gene>
    <name evidence="3" type="ORF">E3N88_25573</name>
</gene>
<feature type="region of interest" description="Disordered" evidence="1">
    <location>
        <begin position="30"/>
        <end position="88"/>
    </location>
</feature>
<proteinExistence type="predicted"/>
<accession>A0A5N6N541</accession>
<dbReference type="Proteomes" id="UP000326396">
    <property type="component" value="Linkage Group LG3"/>
</dbReference>
<keyword evidence="2" id="KW-0812">Transmembrane</keyword>
<evidence type="ECO:0000313" key="3">
    <source>
        <dbReference type="EMBL" id="KAD4385405.1"/>
    </source>
</evidence>
<dbReference type="AlphaFoldDB" id="A0A5N6N541"/>
<evidence type="ECO:0000256" key="2">
    <source>
        <dbReference type="SAM" id="Phobius"/>
    </source>
</evidence>
<sequence length="434" mass="47825">MTSSMVTRGGAIVNPRDRYIHRQIPYVILNDTPSPSSSSDSDPSEASSAASLAVPQARKTTWLPPRHQLAPRDVPGSTHEVGESSRQAEMRVQLRQVTLDMQSTRLELRQSYGSLQETRTTLTETRVAHQTLVEQFEILEAGTRAWRTIIEDRMRQTMMHVMMVVFWQYVEAVRGRAVRVREMVAGVRMLSLEARLLGMAIVLATIAIVIACLPYFIRIMAPKRGQPFKKATKNVTNPEQNQVPSVNVELNPDSQINSEANVVPPENIETNNVPPLNPEVNQVPPAGASGSELNEAMIARIVREQLSACGVLTQHQPHITAGSGGDHDHTEHNATGGHIETHNTTGAAITKTTVPNPPQRGCTYKYFASCNPPTFTGKEGAAGLIRWIEEMETKLKISQCLVEHKVSYAAFSLKESALTRWNTQAKTLGSATVD</sequence>
<evidence type="ECO:0000313" key="4">
    <source>
        <dbReference type="Proteomes" id="UP000326396"/>
    </source>
</evidence>
<keyword evidence="2" id="KW-0472">Membrane</keyword>
<keyword evidence="4" id="KW-1185">Reference proteome</keyword>
<feature type="compositionally biased region" description="Low complexity" evidence="1">
    <location>
        <begin position="31"/>
        <end position="51"/>
    </location>
</feature>
<feature type="transmembrane region" description="Helical" evidence="2">
    <location>
        <begin position="197"/>
        <end position="217"/>
    </location>
</feature>
<name>A0A5N6N541_9ASTR</name>
<evidence type="ECO:0008006" key="5">
    <source>
        <dbReference type="Google" id="ProtNLM"/>
    </source>
</evidence>
<protein>
    <recommendedName>
        <fullName evidence="5">Retrotransposon gag domain-containing protein</fullName>
    </recommendedName>
</protein>
<dbReference type="EMBL" id="SZYD01000013">
    <property type="protein sequence ID" value="KAD4385405.1"/>
    <property type="molecule type" value="Genomic_DNA"/>
</dbReference>